<evidence type="ECO:0000313" key="1">
    <source>
        <dbReference type="EMBL" id="MPM41078.1"/>
    </source>
</evidence>
<organism evidence="1">
    <name type="scientific">bioreactor metagenome</name>
    <dbReference type="NCBI Taxonomy" id="1076179"/>
    <lineage>
        <taxon>unclassified sequences</taxon>
        <taxon>metagenomes</taxon>
        <taxon>ecological metagenomes</taxon>
    </lineage>
</organism>
<proteinExistence type="predicted"/>
<protein>
    <recommendedName>
        <fullName evidence="2">NAD-specific glutamate dehydrogenase</fullName>
    </recommendedName>
</protein>
<dbReference type="AlphaFoldDB" id="A0A644ZL59"/>
<comment type="caution">
    <text evidence="1">The sequence shown here is derived from an EMBL/GenBank/DDBJ whole genome shotgun (WGS) entry which is preliminary data.</text>
</comment>
<name>A0A644ZL59_9ZZZZ</name>
<gene>
    <name evidence="1" type="ORF">SDC9_87728</name>
</gene>
<reference evidence="1" key="1">
    <citation type="submission" date="2019-08" db="EMBL/GenBank/DDBJ databases">
        <authorList>
            <person name="Kucharzyk K."/>
            <person name="Murdoch R.W."/>
            <person name="Higgins S."/>
            <person name="Loffler F."/>
        </authorList>
    </citation>
    <scope>NUCLEOTIDE SEQUENCE</scope>
</reference>
<dbReference type="EMBL" id="VSSQ01009237">
    <property type="protein sequence ID" value="MPM41078.1"/>
    <property type="molecule type" value="Genomic_DNA"/>
</dbReference>
<evidence type="ECO:0008006" key="2">
    <source>
        <dbReference type="Google" id="ProtNLM"/>
    </source>
</evidence>
<sequence>MVVGRGDFLNVVVAKLHAGEFHLAAIGVVGSRHALHKAVVGSVIQSEQAAGEGFVHLAGFLDFHIDLCKRVGNIHDVQGLIRLADGIAVVDRVDSVGGIDGQQIAVGRLGFLNLEDPCGQIVEKSFSVGIRFPLNIAQSLAACARVEFSFVLFNIAVCAVQEGEFRAGQVRGRGGAGVGRRGVRRFFNSDIIGVHPTDGGGRSHIDIGDFLPVLHRGVFQLNFVGDAVGGFVLFQRGVKLQEIGFAGGLGKIKGKKVIPAFAGIRIDVICARFRRFLRVQLLHGNGNFCAGLISVFVHVDFVELNGAVSEYWLTLVKGAFRPVDQLNLRVQGVRHLAVLQKGLGRVNDRFPRNDFVTDADGFLGDHGVFAGYRVGIRFGAAPGIFPRQRGRVGELVLLIRVPETAGVSDFPQEFVRHLCPEGDGELGGGGGGKSNFKALAFSLAGICLALGSGKDIIGIRRRKACVVNQLRFGGFRAAGLGLNFKLVGCINPQLQALRQLVRDSCARQGKLVAVGHHGPLNRTVGHIVAGAALFDHFQIKALCGGGFA</sequence>
<accession>A0A644ZL59</accession>